<dbReference type="RefSeq" id="WP_390194781.1">
    <property type="nucleotide sequence ID" value="NZ_JBHSDV010000001.1"/>
</dbReference>
<feature type="domain" description="ABC-2 type transporter transmembrane" evidence="6">
    <location>
        <begin position="20"/>
        <end position="413"/>
    </location>
</feature>
<dbReference type="Proteomes" id="UP001595880">
    <property type="component" value="Unassembled WGS sequence"/>
</dbReference>
<gene>
    <name evidence="7" type="ORF">ACFOZ1_00605</name>
</gene>
<organism evidence="7 8">
    <name type="scientific">Gracilibacillus marinus</name>
    <dbReference type="NCBI Taxonomy" id="630535"/>
    <lineage>
        <taxon>Bacteria</taxon>
        <taxon>Bacillati</taxon>
        <taxon>Bacillota</taxon>
        <taxon>Bacilli</taxon>
        <taxon>Bacillales</taxon>
        <taxon>Bacillaceae</taxon>
        <taxon>Gracilibacillus</taxon>
    </lineage>
</organism>
<dbReference type="PANTHER" id="PTHR43027:SF1">
    <property type="entry name" value="DOXORUBICIN RESISTANCE ABC TRANSPORTER PERMEASE PROTEIN DRRC-RELATED"/>
    <property type="match status" value="1"/>
</dbReference>
<accession>A0ABV8VRB5</accession>
<protein>
    <submittedName>
        <fullName evidence="7">ABC transporter permease</fullName>
    </submittedName>
</protein>
<keyword evidence="4 5" id="KW-0472">Membrane</keyword>
<evidence type="ECO:0000259" key="6">
    <source>
        <dbReference type="Pfam" id="PF12698"/>
    </source>
</evidence>
<dbReference type="PANTHER" id="PTHR43027">
    <property type="entry name" value="DOXORUBICIN RESISTANCE ABC TRANSPORTER PERMEASE PROTEIN DRRC-RELATED"/>
    <property type="match status" value="1"/>
</dbReference>
<keyword evidence="8" id="KW-1185">Reference proteome</keyword>
<dbReference type="InterPro" id="IPR013525">
    <property type="entry name" value="ABC2_TM"/>
</dbReference>
<reference evidence="8" key="1">
    <citation type="journal article" date="2019" name="Int. J. Syst. Evol. Microbiol.">
        <title>The Global Catalogue of Microorganisms (GCM) 10K type strain sequencing project: providing services to taxonomists for standard genome sequencing and annotation.</title>
        <authorList>
            <consortium name="The Broad Institute Genomics Platform"/>
            <consortium name="The Broad Institute Genome Sequencing Center for Infectious Disease"/>
            <person name="Wu L."/>
            <person name="Ma J."/>
        </authorList>
    </citation>
    <scope>NUCLEOTIDE SEQUENCE [LARGE SCALE GENOMIC DNA]</scope>
    <source>
        <strain evidence="8">KACC 14058</strain>
    </source>
</reference>
<feature type="transmembrane region" description="Helical" evidence="5">
    <location>
        <begin position="394"/>
        <end position="416"/>
    </location>
</feature>
<sequence length="423" mass="46862">MVNFFLKDIKLLLRDRTELLVIFLMPFILMLILGFALKGVLGGGESTRELEVALVEEDNSNEGKAQFVSYLEEQEIPTIAKEQIIEASNQIAIPSIIHTILTEDLTEIVAVELTDKETADEKLAAKEIDAIITIPEGFTYTTLKHVLLQEADSANLLIKKGEHAVFDSSIVENILSQIAQSINLETAIAKESQSTEIRPTSDEVIKRETETITNGEPVSSMEYYSIGMAVMFAFFIASTMAAKSYSEQTQHVLDRIILSGRHPLQFLIGKLFAVIMLVFFQVNVLFVLSSLIMQSFQPISWQTIGIMELITFFYALAISAIACLLIALTLRLRSQAVSSSFTSGIVSVLALLGGSFTPITTFPEVIQMIGSWTPNGMTLRAYMLASQGLPFADIVPYVIRLSWITVFIFILSVVLFPNRRVAA</sequence>
<dbReference type="Pfam" id="PF12698">
    <property type="entry name" value="ABC2_membrane_3"/>
    <property type="match status" value="1"/>
</dbReference>
<keyword evidence="3 5" id="KW-1133">Transmembrane helix</keyword>
<feature type="transmembrane region" description="Helical" evidence="5">
    <location>
        <begin position="20"/>
        <end position="41"/>
    </location>
</feature>
<proteinExistence type="predicted"/>
<dbReference type="EMBL" id="JBHSDV010000001">
    <property type="protein sequence ID" value="MFC4386296.1"/>
    <property type="molecule type" value="Genomic_DNA"/>
</dbReference>
<evidence type="ECO:0000256" key="2">
    <source>
        <dbReference type="ARBA" id="ARBA00022692"/>
    </source>
</evidence>
<evidence type="ECO:0000256" key="4">
    <source>
        <dbReference type="ARBA" id="ARBA00023136"/>
    </source>
</evidence>
<feature type="transmembrane region" description="Helical" evidence="5">
    <location>
        <begin position="340"/>
        <end position="359"/>
    </location>
</feature>
<feature type="transmembrane region" description="Helical" evidence="5">
    <location>
        <begin position="266"/>
        <end position="292"/>
    </location>
</feature>
<dbReference type="InterPro" id="IPR052902">
    <property type="entry name" value="ABC-2_transporter"/>
</dbReference>
<keyword evidence="2 5" id="KW-0812">Transmembrane</keyword>
<evidence type="ECO:0000256" key="1">
    <source>
        <dbReference type="ARBA" id="ARBA00004141"/>
    </source>
</evidence>
<name>A0ABV8VRB5_9BACI</name>
<evidence type="ECO:0000313" key="7">
    <source>
        <dbReference type="EMBL" id="MFC4386296.1"/>
    </source>
</evidence>
<comment type="subcellular location">
    <subcellularLocation>
        <location evidence="1">Membrane</location>
        <topology evidence="1">Multi-pass membrane protein</topology>
    </subcellularLocation>
</comment>
<comment type="caution">
    <text evidence="7">The sequence shown here is derived from an EMBL/GenBank/DDBJ whole genome shotgun (WGS) entry which is preliminary data.</text>
</comment>
<evidence type="ECO:0000256" key="3">
    <source>
        <dbReference type="ARBA" id="ARBA00022989"/>
    </source>
</evidence>
<evidence type="ECO:0000256" key="5">
    <source>
        <dbReference type="SAM" id="Phobius"/>
    </source>
</evidence>
<feature type="transmembrane region" description="Helical" evidence="5">
    <location>
        <begin position="223"/>
        <end position="245"/>
    </location>
</feature>
<evidence type="ECO:0000313" key="8">
    <source>
        <dbReference type="Proteomes" id="UP001595880"/>
    </source>
</evidence>
<feature type="transmembrane region" description="Helical" evidence="5">
    <location>
        <begin position="304"/>
        <end position="328"/>
    </location>
</feature>